<organism evidence="1 2">
    <name type="scientific">Ixodes persulcatus</name>
    <name type="common">Taiga tick</name>
    <dbReference type="NCBI Taxonomy" id="34615"/>
    <lineage>
        <taxon>Eukaryota</taxon>
        <taxon>Metazoa</taxon>
        <taxon>Ecdysozoa</taxon>
        <taxon>Arthropoda</taxon>
        <taxon>Chelicerata</taxon>
        <taxon>Arachnida</taxon>
        <taxon>Acari</taxon>
        <taxon>Parasitiformes</taxon>
        <taxon>Ixodida</taxon>
        <taxon>Ixodoidea</taxon>
        <taxon>Ixodidae</taxon>
        <taxon>Ixodinae</taxon>
        <taxon>Ixodes</taxon>
    </lineage>
</organism>
<dbReference type="Proteomes" id="UP000805193">
    <property type="component" value="Unassembled WGS sequence"/>
</dbReference>
<feature type="non-terminal residue" evidence="1">
    <location>
        <position position="1"/>
    </location>
</feature>
<name>A0AC60QYP2_IXOPE</name>
<accession>A0AC60QYP2</accession>
<gene>
    <name evidence="1" type="ORF">HPB47_013476</name>
</gene>
<proteinExistence type="predicted"/>
<evidence type="ECO:0000313" key="2">
    <source>
        <dbReference type="Proteomes" id="UP000805193"/>
    </source>
</evidence>
<feature type="non-terminal residue" evidence="1">
    <location>
        <position position="141"/>
    </location>
</feature>
<protein>
    <submittedName>
        <fullName evidence="1">Uncharacterized protein</fullName>
    </submittedName>
</protein>
<comment type="caution">
    <text evidence="1">The sequence shown here is derived from an EMBL/GenBank/DDBJ whole genome shotgun (WGS) entry which is preliminary data.</text>
</comment>
<dbReference type="EMBL" id="JABSTQ010001595">
    <property type="protein sequence ID" value="KAG0444709.1"/>
    <property type="molecule type" value="Genomic_DNA"/>
</dbReference>
<keyword evidence="2" id="KW-1185">Reference proteome</keyword>
<evidence type="ECO:0000313" key="1">
    <source>
        <dbReference type="EMBL" id="KAG0444709.1"/>
    </source>
</evidence>
<reference evidence="1 2" key="1">
    <citation type="journal article" date="2020" name="Cell">
        <title>Large-Scale Comparative Analyses of Tick Genomes Elucidate Their Genetic Diversity and Vector Capacities.</title>
        <authorList>
            <consortium name="Tick Genome and Microbiome Consortium (TIGMIC)"/>
            <person name="Jia N."/>
            <person name="Wang J."/>
            <person name="Shi W."/>
            <person name="Du L."/>
            <person name="Sun Y."/>
            <person name="Zhan W."/>
            <person name="Jiang J.F."/>
            <person name="Wang Q."/>
            <person name="Zhang B."/>
            <person name="Ji P."/>
            <person name="Bell-Sakyi L."/>
            <person name="Cui X.M."/>
            <person name="Yuan T.T."/>
            <person name="Jiang B.G."/>
            <person name="Yang W.F."/>
            <person name="Lam T.T."/>
            <person name="Chang Q.C."/>
            <person name="Ding S.J."/>
            <person name="Wang X.J."/>
            <person name="Zhu J.G."/>
            <person name="Ruan X.D."/>
            <person name="Zhao L."/>
            <person name="Wei J.T."/>
            <person name="Ye R.Z."/>
            <person name="Que T.C."/>
            <person name="Du C.H."/>
            <person name="Zhou Y.H."/>
            <person name="Cheng J.X."/>
            <person name="Dai P.F."/>
            <person name="Guo W.B."/>
            <person name="Han X.H."/>
            <person name="Huang E.J."/>
            <person name="Li L.F."/>
            <person name="Wei W."/>
            <person name="Gao Y.C."/>
            <person name="Liu J.Z."/>
            <person name="Shao H.Z."/>
            <person name="Wang X."/>
            <person name="Wang C.C."/>
            <person name="Yang T.C."/>
            <person name="Huo Q.B."/>
            <person name="Li W."/>
            <person name="Chen H.Y."/>
            <person name="Chen S.E."/>
            <person name="Zhou L.G."/>
            <person name="Ni X.B."/>
            <person name="Tian J.H."/>
            <person name="Sheng Y."/>
            <person name="Liu T."/>
            <person name="Pan Y.S."/>
            <person name="Xia L.Y."/>
            <person name="Li J."/>
            <person name="Zhao F."/>
            <person name="Cao W.C."/>
        </authorList>
    </citation>
    <scope>NUCLEOTIDE SEQUENCE [LARGE SCALE GENOMIC DNA]</scope>
    <source>
        <strain evidence="1">Iper-2018</strain>
    </source>
</reference>
<sequence>CELSEKQRARDESQVYDVWVGTARPRLASFLCFGSPEQRVTFTSADDQHPNEESHQSQDVFLHLLLNQRKTAVRWPLHAMRIWISARGRHPPLLCPVLTSHLHQLDMTPLVRTNITRQLVLPCALWIRTSLGVLSHPLQHM</sequence>